<name>A0A812EZ48_9ARCH</name>
<dbReference type="EMBL" id="CAJNAQ010000002">
    <property type="protein sequence ID" value="CAE6486438.1"/>
    <property type="molecule type" value="Genomic_DNA"/>
</dbReference>
<protein>
    <recommendedName>
        <fullName evidence="4">Streptogramin lyase</fullName>
    </recommendedName>
</protein>
<proteinExistence type="predicted"/>
<keyword evidence="1" id="KW-1133">Transmembrane helix</keyword>
<evidence type="ECO:0000313" key="3">
    <source>
        <dbReference type="Proteomes" id="UP000655759"/>
    </source>
</evidence>
<dbReference type="AlphaFoldDB" id="A0A812EZ48"/>
<dbReference type="Proteomes" id="UP000655759">
    <property type="component" value="Unassembled WGS sequence"/>
</dbReference>
<keyword evidence="1" id="KW-0812">Transmembrane</keyword>
<evidence type="ECO:0000256" key="1">
    <source>
        <dbReference type="SAM" id="Phobius"/>
    </source>
</evidence>
<keyword evidence="1" id="KW-0472">Membrane</keyword>
<dbReference type="PANTHER" id="PTHR40274:SF3">
    <property type="entry name" value="VIRGINIAMYCIN B LYASE"/>
    <property type="match status" value="1"/>
</dbReference>
<dbReference type="InterPro" id="IPR015943">
    <property type="entry name" value="WD40/YVTN_repeat-like_dom_sf"/>
</dbReference>
<sequence>MDLLYFKPSRILILFLSFSLISQAFAQSISVEDMVTYTKQSGFIREFDVPIKELGLKGITTDNNENAWFYHSTNKTSAIFRFDSKAEIFTQYNVGGDTTVEVPIINLAGGQLVFDKSRNVIWFTDARTNSIGKLRVNEEKIELIPIPTPRAGPMGIILSPDQKSVWFAEIIGDKIAKLDIESNKITEYSTGKETGPTLLTFDDNGVLWVTSSYSNNVFRVQPGLLDSIISSGITSLTLPKPDLFSPFGIAVVTKDGTQKIFVSDHGSSRVIYSDASLQSYISYWTSPSKIYPTTLPSQIVSDKAENIYFVQHGGNRISKINVNSGIMTEYDIPTGPLSTVVYLSASDGEKRVWFTEWAANKIGYLDTEISVPFDLQISKDQTKIPRNTPYEIDAFVTAESQNSPISLTSVGLAVVGMSDEGLKGITYNANPQWLDMTNNSQINSKITLEADNTAPAGKHTLMVRVSAFEKDDLVVSKLFPVSIDLDPADTFAGSQNTFGTEKLEKVSLDDITKFLAMAVAAGLLGLLIYNRIKRTKKLES</sequence>
<organism evidence="2 3">
    <name type="scientific">Candidatus Nitrosotenuis uzonensis</name>
    <dbReference type="NCBI Taxonomy" id="1407055"/>
    <lineage>
        <taxon>Archaea</taxon>
        <taxon>Nitrososphaerota</taxon>
        <taxon>Candidatus Nitrosotenuis</taxon>
    </lineage>
</organism>
<dbReference type="Gene3D" id="2.130.10.10">
    <property type="entry name" value="YVTN repeat-like/Quinoprotein amine dehydrogenase"/>
    <property type="match status" value="2"/>
</dbReference>
<dbReference type="PANTHER" id="PTHR40274">
    <property type="entry name" value="VIRGINIAMYCIN B LYASE"/>
    <property type="match status" value="1"/>
</dbReference>
<dbReference type="SUPFAM" id="SSF101898">
    <property type="entry name" value="NHL repeat"/>
    <property type="match status" value="1"/>
</dbReference>
<evidence type="ECO:0000313" key="2">
    <source>
        <dbReference type="EMBL" id="CAE6486438.1"/>
    </source>
</evidence>
<gene>
    <name evidence="2" type="ORF">NUZ5A_20140</name>
</gene>
<comment type="caution">
    <text evidence="2">The sequence shown here is derived from an EMBL/GenBank/DDBJ whole genome shotgun (WGS) entry which is preliminary data.</text>
</comment>
<feature type="transmembrane region" description="Helical" evidence="1">
    <location>
        <begin position="514"/>
        <end position="532"/>
    </location>
</feature>
<reference evidence="2" key="1">
    <citation type="submission" date="2021-02" db="EMBL/GenBank/DDBJ databases">
        <authorList>
            <person name="Han P."/>
        </authorList>
    </citation>
    <scope>NUCLEOTIDE SEQUENCE</scope>
    <source>
        <strain evidence="2">Candidatus Nitrosotenuis uzonensis 5A</strain>
    </source>
</reference>
<evidence type="ECO:0008006" key="4">
    <source>
        <dbReference type="Google" id="ProtNLM"/>
    </source>
</evidence>
<dbReference type="Pfam" id="PF24684">
    <property type="entry name" value="Vgb_lyase"/>
    <property type="match status" value="1"/>
</dbReference>
<dbReference type="InterPro" id="IPR051344">
    <property type="entry name" value="Vgb"/>
</dbReference>
<accession>A0A812EZ48</accession>